<name>A0A9W7FDE3_9STRA</name>
<keyword evidence="4" id="KW-1185">Reference proteome</keyword>
<evidence type="ECO:0000313" key="3">
    <source>
        <dbReference type="EMBL" id="GMI10028.1"/>
    </source>
</evidence>
<dbReference type="InterPro" id="IPR036424">
    <property type="entry name" value="UPP_synth-like_sf"/>
</dbReference>
<dbReference type="Pfam" id="PF01255">
    <property type="entry name" value="Prenyltransf"/>
    <property type="match status" value="1"/>
</dbReference>
<dbReference type="AlphaFoldDB" id="A0A9W7FDE3"/>
<dbReference type="InterPro" id="IPR001441">
    <property type="entry name" value="UPP_synth-like"/>
</dbReference>
<keyword evidence="2" id="KW-0808">Transferase</keyword>
<dbReference type="GO" id="GO:0045547">
    <property type="term" value="F:ditrans,polycis-polyprenyl diphosphate synthase [(2E,6E)-farnesyl diphosphate specific] activity"/>
    <property type="evidence" value="ECO:0007669"/>
    <property type="project" value="TreeGrafter"/>
</dbReference>
<accession>A0A9W7FDE3</accession>
<proteinExistence type="inferred from homology"/>
<dbReference type="PANTHER" id="PTHR10291:SF43">
    <property type="entry name" value="DEHYDRODOLICHYL DIPHOSPHATE SYNTHASE COMPLEX SUBUNIT DHDDS"/>
    <property type="match status" value="1"/>
</dbReference>
<evidence type="ECO:0000256" key="2">
    <source>
        <dbReference type="ARBA" id="ARBA00022679"/>
    </source>
</evidence>
<dbReference type="Proteomes" id="UP001165082">
    <property type="component" value="Unassembled WGS sequence"/>
</dbReference>
<reference evidence="3" key="1">
    <citation type="submission" date="2022-07" db="EMBL/GenBank/DDBJ databases">
        <title>Genome analysis of Parmales, a sister group of diatoms, reveals the evolutionary specialization of diatoms from phago-mixotrophs to photoautotrophs.</title>
        <authorList>
            <person name="Ban H."/>
            <person name="Sato S."/>
            <person name="Yoshikawa S."/>
            <person name="Kazumasa Y."/>
            <person name="Nakamura Y."/>
            <person name="Ichinomiya M."/>
            <person name="Saitoh K."/>
            <person name="Sato N."/>
            <person name="Blanc-Mathieu R."/>
            <person name="Endo H."/>
            <person name="Kuwata A."/>
            <person name="Ogata H."/>
        </authorList>
    </citation>
    <scope>NUCLEOTIDE SEQUENCE</scope>
</reference>
<sequence length="263" mass="29404">MTPLYSTTQPNPTDTYTVSVPQPCPNYVGIIPDGNTRHLKKNPGLQTYQAGGDKTTEIINEIGSWVGPSSSEYVKGVVLYGLSSDNKSKRGETVEKVVLEQVLKQCRLLLRRGCKVGLDGKRERGVRVKFNGDIEGLSDFRLKEEVKEIEKISNEMSREGGGGGGVEPLDVWVLLNYSGREAIRRFGGEQGNPPPFHSGSSVMPFSLDLIVRSAAEFRLSDFCLYESSYAEFFTVDKLWPDVKREDFRSVREQWGGRRKRMGS</sequence>
<protein>
    <submittedName>
        <fullName evidence="3">Uncharacterized protein</fullName>
    </submittedName>
</protein>
<comment type="similarity">
    <text evidence="1">Belongs to the UPP synthase family.</text>
</comment>
<evidence type="ECO:0000256" key="1">
    <source>
        <dbReference type="ARBA" id="ARBA00005432"/>
    </source>
</evidence>
<gene>
    <name evidence="3" type="ORF">TrRE_jg5222</name>
</gene>
<dbReference type="GO" id="GO:0016094">
    <property type="term" value="P:polyprenol biosynthetic process"/>
    <property type="evidence" value="ECO:0007669"/>
    <property type="project" value="TreeGrafter"/>
</dbReference>
<comment type="caution">
    <text evidence="3">The sequence shown here is derived from an EMBL/GenBank/DDBJ whole genome shotgun (WGS) entry which is preliminary data.</text>
</comment>
<dbReference type="EMBL" id="BRXZ01000352">
    <property type="protein sequence ID" value="GMI10028.1"/>
    <property type="molecule type" value="Genomic_DNA"/>
</dbReference>
<dbReference type="Gene3D" id="3.40.1180.10">
    <property type="entry name" value="Decaprenyl diphosphate synthase-like"/>
    <property type="match status" value="2"/>
</dbReference>
<dbReference type="SUPFAM" id="SSF64005">
    <property type="entry name" value="Undecaprenyl diphosphate synthase"/>
    <property type="match status" value="1"/>
</dbReference>
<dbReference type="OrthoDB" id="4173905at2759"/>
<evidence type="ECO:0000313" key="4">
    <source>
        <dbReference type="Proteomes" id="UP001165082"/>
    </source>
</evidence>
<dbReference type="PANTHER" id="PTHR10291">
    <property type="entry name" value="DEHYDRODOLICHYL DIPHOSPHATE SYNTHASE FAMILY MEMBER"/>
    <property type="match status" value="1"/>
</dbReference>
<organism evidence="3 4">
    <name type="scientific">Triparma retinervis</name>
    <dbReference type="NCBI Taxonomy" id="2557542"/>
    <lineage>
        <taxon>Eukaryota</taxon>
        <taxon>Sar</taxon>
        <taxon>Stramenopiles</taxon>
        <taxon>Ochrophyta</taxon>
        <taxon>Bolidophyceae</taxon>
        <taxon>Parmales</taxon>
        <taxon>Triparmaceae</taxon>
        <taxon>Triparma</taxon>
    </lineage>
</organism>